<dbReference type="STRING" id="1314800.A0A1B7MGU2"/>
<reference evidence="1 2" key="1">
    <citation type="submission" date="2016-06" db="EMBL/GenBank/DDBJ databases">
        <title>Comparative genomics of the ectomycorrhizal sister species Rhizopogon vinicolor and Rhizopogon vesiculosus (Basidiomycota: Boletales) reveals a divergence of the mating type B locus.</title>
        <authorList>
            <consortium name="DOE Joint Genome Institute"/>
            <person name="Mujic A.B."/>
            <person name="Kuo A."/>
            <person name="Tritt A."/>
            <person name="Lipzen A."/>
            <person name="Chen C."/>
            <person name="Johnson J."/>
            <person name="Sharma A."/>
            <person name="Barry K."/>
            <person name="Grigoriev I.V."/>
            <person name="Spatafora J.W."/>
        </authorList>
    </citation>
    <scope>NUCLEOTIDE SEQUENCE [LARGE SCALE GENOMIC DNA]</scope>
    <source>
        <strain evidence="1 2">AM-OR11-026</strain>
    </source>
</reference>
<dbReference type="EMBL" id="KV449225">
    <property type="protein sequence ID" value="OAX31822.1"/>
    <property type="molecule type" value="Genomic_DNA"/>
</dbReference>
<dbReference type="Proteomes" id="UP000092154">
    <property type="component" value="Unassembled WGS sequence"/>
</dbReference>
<dbReference type="OrthoDB" id="2416294at2759"/>
<dbReference type="AlphaFoldDB" id="A0A1B7MGU2"/>
<dbReference type="Gene3D" id="3.30.420.10">
    <property type="entry name" value="Ribonuclease H-like superfamily/Ribonuclease H"/>
    <property type="match status" value="1"/>
</dbReference>
<gene>
    <name evidence="1" type="ORF">K503DRAFT_666537</name>
</gene>
<feature type="non-terminal residue" evidence="1">
    <location>
        <position position="60"/>
    </location>
</feature>
<dbReference type="GO" id="GO:0003676">
    <property type="term" value="F:nucleic acid binding"/>
    <property type="evidence" value="ECO:0007669"/>
    <property type="project" value="InterPro"/>
</dbReference>
<dbReference type="InterPro" id="IPR036397">
    <property type="entry name" value="RNaseH_sf"/>
</dbReference>
<evidence type="ECO:0000313" key="2">
    <source>
        <dbReference type="Proteomes" id="UP000092154"/>
    </source>
</evidence>
<feature type="non-terminal residue" evidence="1">
    <location>
        <position position="1"/>
    </location>
</feature>
<dbReference type="InParanoid" id="A0A1B7MGU2"/>
<protein>
    <recommendedName>
        <fullName evidence="3">Tc1-like transposase DDE domain-containing protein</fullName>
    </recommendedName>
</protein>
<evidence type="ECO:0008006" key="3">
    <source>
        <dbReference type="Google" id="ProtNLM"/>
    </source>
</evidence>
<organism evidence="1 2">
    <name type="scientific">Rhizopogon vinicolor AM-OR11-026</name>
    <dbReference type="NCBI Taxonomy" id="1314800"/>
    <lineage>
        <taxon>Eukaryota</taxon>
        <taxon>Fungi</taxon>
        <taxon>Dikarya</taxon>
        <taxon>Basidiomycota</taxon>
        <taxon>Agaricomycotina</taxon>
        <taxon>Agaricomycetes</taxon>
        <taxon>Agaricomycetidae</taxon>
        <taxon>Boletales</taxon>
        <taxon>Suillineae</taxon>
        <taxon>Rhizopogonaceae</taxon>
        <taxon>Rhizopogon</taxon>
    </lineage>
</organism>
<keyword evidence="2" id="KW-1185">Reference proteome</keyword>
<sequence length="60" mass="6872">VVSVLEALCRARGFDIIFLPKFHCELNFIEQCWGFAKRMYRMKGSSSSEATLEKNVVDSL</sequence>
<evidence type="ECO:0000313" key="1">
    <source>
        <dbReference type="EMBL" id="OAX31822.1"/>
    </source>
</evidence>
<proteinExistence type="predicted"/>
<name>A0A1B7MGU2_9AGAM</name>
<accession>A0A1B7MGU2</accession>